<protein>
    <recommendedName>
        <fullName evidence="3">Transposase zinc-ribbon domain-containing protein</fullName>
    </recommendedName>
</protein>
<evidence type="ECO:0008006" key="3">
    <source>
        <dbReference type="Google" id="ProtNLM"/>
    </source>
</evidence>
<organism evidence="1 2">
    <name type="scientific">Amphibacillus marinus</name>
    <dbReference type="NCBI Taxonomy" id="872970"/>
    <lineage>
        <taxon>Bacteria</taxon>
        <taxon>Bacillati</taxon>
        <taxon>Bacillota</taxon>
        <taxon>Bacilli</taxon>
        <taxon>Bacillales</taxon>
        <taxon>Bacillaceae</taxon>
        <taxon>Amphibacillus</taxon>
    </lineage>
</organism>
<dbReference type="STRING" id="872970.SAMN04488134_102135"/>
<gene>
    <name evidence="1" type="ORF">SAMN04488134_102135</name>
</gene>
<dbReference type="Proteomes" id="UP000199300">
    <property type="component" value="Unassembled WGS sequence"/>
</dbReference>
<accession>A0A1H8K1N8</accession>
<dbReference type="AlphaFoldDB" id="A0A1H8K1N8"/>
<dbReference type="OrthoDB" id="5951715at2"/>
<evidence type="ECO:0000313" key="1">
    <source>
        <dbReference type="EMBL" id="SEN86691.1"/>
    </source>
</evidence>
<dbReference type="EMBL" id="FODJ01000002">
    <property type="protein sequence ID" value="SEN86691.1"/>
    <property type="molecule type" value="Genomic_DNA"/>
</dbReference>
<sequence length="177" mass="20490">MTEPKQIVEGTTFISANDIKVMEPGNTYSLKWSNGSSLITERYQDHAMLRYAVAGEPVEEYIGLDHTKTGYGMRTWLLCPSCGERTAKVYNVKGTFACRVCNNLTYLTSKSSGNRLRYLGLKIRRLQIKLGMDTTDIHEKPTFKPKHMHQQTFWVLRTQLEIAQLHFVDEWLKLTRR</sequence>
<proteinExistence type="predicted"/>
<evidence type="ECO:0000313" key="2">
    <source>
        <dbReference type="Proteomes" id="UP000199300"/>
    </source>
</evidence>
<reference evidence="1 2" key="1">
    <citation type="submission" date="2016-10" db="EMBL/GenBank/DDBJ databases">
        <authorList>
            <person name="de Groot N.N."/>
        </authorList>
    </citation>
    <scope>NUCLEOTIDE SEQUENCE [LARGE SCALE GENOMIC DNA]</scope>
    <source>
        <strain evidence="1 2">CGMCC 1.10434</strain>
    </source>
</reference>
<name>A0A1H8K1N8_9BACI</name>
<dbReference type="RefSeq" id="WP_143063891.1">
    <property type="nucleotide sequence ID" value="NZ_FODJ01000002.1"/>
</dbReference>
<keyword evidence="2" id="KW-1185">Reference proteome</keyword>